<dbReference type="SMART" id="SM00868">
    <property type="entry name" value="zf-AD"/>
    <property type="match status" value="1"/>
</dbReference>
<feature type="domain" description="C2H2-type" evidence="13">
    <location>
        <begin position="210"/>
        <end position="237"/>
    </location>
</feature>
<feature type="domain" description="C2H2-type" evidence="13">
    <location>
        <begin position="182"/>
        <end position="209"/>
    </location>
</feature>
<feature type="compositionally biased region" description="Basic residues" evidence="12">
    <location>
        <begin position="285"/>
        <end position="294"/>
    </location>
</feature>
<evidence type="ECO:0000313" key="15">
    <source>
        <dbReference type="EMBL" id="KAJ6636166.1"/>
    </source>
</evidence>
<dbReference type="Proteomes" id="UP001151699">
    <property type="component" value="Chromosome C"/>
</dbReference>
<evidence type="ECO:0000256" key="4">
    <source>
        <dbReference type="ARBA" id="ARBA00022771"/>
    </source>
</evidence>
<feature type="domain" description="ZAD" evidence="14">
    <location>
        <begin position="17"/>
        <end position="91"/>
    </location>
</feature>
<dbReference type="PROSITE" id="PS51915">
    <property type="entry name" value="ZAD"/>
    <property type="match status" value="1"/>
</dbReference>
<evidence type="ECO:0000256" key="6">
    <source>
        <dbReference type="ARBA" id="ARBA00023015"/>
    </source>
</evidence>
<feature type="binding site" evidence="11">
    <location>
        <position position="19"/>
    </location>
    <ligand>
        <name>Zn(2+)</name>
        <dbReference type="ChEBI" id="CHEBI:29105"/>
    </ligand>
</feature>
<feature type="region of interest" description="Disordered" evidence="12">
    <location>
        <begin position="282"/>
        <end position="339"/>
    </location>
</feature>
<dbReference type="GO" id="GO:0005634">
    <property type="term" value="C:nucleus"/>
    <property type="evidence" value="ECO:0007669"/>
    <property type="project" value="UniProtKB-SubCell"/>
</dbReference>
<dbReference type="PROSITE" id="PS00028">
    <property type="entry name" value="ZINC_FINGER_C2H2_1"/>
    <property type="match status" value="5"/>
</dbReference>
<feature type="domain" description="C2H2-type" evidence="13">
    <location>
        <begin position="266"/>
        <end position="293"/>
    </location>
</feature>
<dbReference type="EMBL" id="WJQU01000004">
    <property type="protein sequence ID" value="KAJ6636166.1"/>
    <property type="molecule type" value="Genomic_DNA"/>
</dbReference>
<keyword evidence="9" id="KW-0539">Nucleus</keyword>
<dbReference type="GO" id="GO:0010468">
    <property type="term" value="P:regulation of gene expression"/>
    <property type="evidence" value="ECO:0007669"/>
    <property type="project" value="TreeGrafter"/>
</dbReference>
<feature type="domain" description="C2H2-type" evidence="13">
    <location>
        <begin position="294"/>
        <end position="324"/>
    </location>
</feature>
<dbReference type="GO" id="GO:0008270">
    <property type="term" value="F:zinc ion binding"/>
    <property type="evidence" value="ECO:0007669"/>
    <property type="project" value="UniProtKB-UniRule"/>
</dbReference>
<evidence type="ECO:0000256" key="7">
    <source>
        <dbReference type="ARBA" id="ARBA00023125"/>
    </source>
</evidence>
<dbReference type="SMART" id="SM00355">
    <property type="entry name" value="ZnF_C2H2"/>
    <property type="match status" value="5"/>
</dbReference>
<keyword evidence="3" id="KW-0677">Repeat</keyword>
<dbReference type="Gene3D" id="3.30.160.60">
    <property type="entry name" value="Classic Zinc Finger"/>
    <property type="match status" value="5"/>
</dbReference>
<dbReference type="Pfam" id="PF00096">
    <property type="entry name" value="zf-C2H2"/>
    <property type="match status" value="5"/>
</dbReference>
<dbReference type="AlphaFoldDB" id="A0A9Q0MQQ0"/>
<keyword evidence="4 10" id="KW-0863">Zinc-finger</keyword>
<feature type="compositionally biased region" description="Basic and acidic residues" evidence="12">
    <location>
        <begin position="295"/>
        <end position="305"/>
    </location>
</feature>
<keyword evidence="5 11" id="KW-0862">Zinc</keyword>
<dbReference type="SUPFAM" id="SSF57716">
    <property type="entry name" value="Glucocorticoid receptor-like (DNA-binding domain)"/>
    <property type="match status" value="1"/>
</dbReference>
<keyword evidence="2 11" id="KW-0479">Metal-binding</keyword>
<dbReference type="FunFam" id="3.30.160.60:FF:000045">
    <property type="entry name" value="ZFP69 zinc finger protein B"/>
    <property type="match status" value="1"/>
</dbReference>
<comment type="subcellular location">
    <subcellularLocation>
        <location evidence="1">Nucleus</location>
    </subcellularLocation>
</comment>
<evidence type="ECO:0000256" key="5">
    <source>
        <dbReference type="ARBA" id="ARBA00022833"/>
    </source>
</evidence>
<feature type="binding site" evidence="11">
    <location>
        <position position="22"/>
    </location>
    <ligand>
        <name>Zn(2+)</name>
        <dbReference type="ChEBI" id="CHEBI:29105"/>
    </ligand>
</feature>
<evidence type="ECO:0000256" key="1">
    <source>
        <dbReference type="ARBA" id="ARBA00004123"/>
    </source>
</evidence>
<keyword evidence="8" id="KW-0804">Transcription</keyword>
<dbReference type="PANTHER" id="PTHR16515:SF49">
    <property type="entry name" value="GASTRULA ZINC FINGER PROTEIN XLCGF49.1-LIKE-RELATED"/>
    <property type="match status" value="1"/>
</dbReference>
<evidence type="ECO:0000256" key="2">
    <source>
        <dbReference type="ARBA" id="ARBA00022723"/>
    </source>
</evidence>
<dbReference type="FunFam" id="3.30.160.60:FF:000145">
    <property type="entry name" value="Zinc finger protein 574"/>
    <property type="match status" value="1"/>
</dbReference>
<evidence type="ECO:0000256" key="3">
    <source>
        <dbReference type="ARBA" id="ARBA00022737"/>
    </source>
</evidence>
<dbReference type="InterPro" id="IPR012934">
    <property type="entry name" value="Znf_AD"/>
</dbReference>
<keyword evidence="6" id="KW-0805">Transcription regulation</keyword>
<evidence type="ECO:0000259" key="13">
    <source>
        <dbReference type="PROSITE" id="PS50157"/>
    </source>
</evidence>
<evidence type="ECO:0000256" key="9">
    <source>
        <dbReference type="ARBA" id="ARBA00023242"/>
    </source>
</evidence>
<keyword evidence="7" id="KW-0238">DNA-binding</keyword>
<evidence type="ECO:0000256" key="11">
    <source>
        <dbReference type="PROSITE-ProRule" id="PRU01263"/>
    </source>
</evidence>
<protein>
    <submittedName>
        <fullName evidence="15">Zinc finger protein</fullName>
    </submittedName>
</protein>
<dbReference type="OrthoDB" id="6077919at2759"/>
<dbReference type="PANTHER" id="PTHR16515">
    <property type="entry name" value="PR DOMAIN ZINC FINGER PROTEIN"/>
    <property type="match status" value="1"/>
</dbReference>
<dbReference type="FunFam" id="3.30.160.60:FF:000086">
    <property type="entry name" value="transcription factor E4F1 isoform X1"/>
    <property type="match status" value="1"/>
</dbReference>
<proteinExistence type="predicted"/>
<evidence type="ECO:0000256" key="8">
    <source>
        <dbReference type="ARBA" id="ARBA00023163"/>
    </source>
</evidence>
<sequence length="339" mass="39757">MNVKQIDSFIESERLKLSCRLCLAPEQDIQLYSQYQDSLLYVEVLQQLVNVQIMSTDCLPKKICMECASKLVLFYKFRKKIETSQITLSSTLETPMKIEEFDDKDGIELLEQTMEVEESYNEERASDDQVNEMFDLDDVIEETYTEVASDRNSPNEAIEETVAVDATTYVVLKKKQMKQKNHQCDECGRIFTRKTVLDQHKNTHTGVKNFSCDTCNSLFTRRSHLLIHMRIHQNIKPYICEICSRGFRKSGDLARHRRIHFSDRNYPCTMCEKRFKRATDVTSHMRTHTKAKPYRCKDPKCDKKYTSHSSLRKHEMRKHEKPPPDLTSNNNPTMNQNVD</sequence>
<dbReference type="PROSITE" id="PS50157">
    <property type="entry name" value="ZINC_FINGER_C2H2_2"/>
    <property type="match status" value="5"/>
</dbReference>
<dbReference type="Gene3D" id="3.40.1800.20">
    <property type="match status" value="1"/>
</dbReference>
<feature type="compositionally biased region" description="Polar residues" evidence="12">
    <location>
        <begin position="326"/>
        <end position="339"/>
    </location>
</feature>
<feature type="domain" description="C2H2-type" evidence="13">
    <location>
        <begin position="238"/>
        <end position="265"/>
    </location>
</feature>
<dbReference type="InterPro" id="IPR050331">
    <property type="entry name" value="Zinc_finger"/>
</dbReference>
<dbReference type="InterPro" id="IPR036236">
    <property type="entry name" value="Znf_C2H2_sf"/>
</dbReference>
<dbReference type="GO" id="GO:0003677">
    <property type="term" value="F:DNA binding"/>
    <property type="evidence" value="ECO:0007669"/>
    <property type="project" value="UniProtKB-KW"/>
</dbReference>
<name>A0A9Q0MQQ0_9DIPT</name>
<organism evidence="15 16">
    <name type="scientific">Pseudolycoriella hygida</name>
    <dbReference type="NCBI Taxonomy" id="35572"/>
    <lineage>
        <taxon>Eukaryota</taxon>
        <taxon>Metazoa</taxon>
        <taxon>Ecdysozoa</taxon>
        <taxon>Arthropoda</taxon>
        <taxon>Hexapoda</taxon>
        <taxon>Insecta</taxon>
        <taxon>Pterygota</taxon>
        <taxon>Neoptera</taxon>
        <taxon>Endopterygota</taxon>
        <taxon>Diptera</taxon>
        <taxon>Nematocera</taxon>
        <taxon>Sciaroidea</taxon>
        <taxon>Sciaridae</taxon>
        <taxon>Pseudolycoriella</taxon>
    </lineage>
</organism>
<accession>A0A9Q0MQQ0</accession>
<evidence type="ECO:0000256" key="12">
    <source>
        <dbReference type="SAM" id="MobiDB-lite"/>
    </source>
</evidence>
<dbReference type="Pfam" id="PF07776">
    <property type="entry name" value="zf-AD"/>
    <property type="match status" value="1"/>
</dbReference>
<evidence type="ECO:0000313" key="16">
    <source>
        <dbReference type="Proteomes" id="UP001151699"/>
    </source>
</evidence>
<comment type="caution">
    <text evidence="15">The sequence shown here is derived from an EMBL/GenBank/DDBJ whole genome shotgun (WGS) entry which is preliminary data.</text>
</comment>
<gene>
    <name evidence="15" type="primary">ZNF606</name>
    <name evidence="15" type="ORF">Bhyg_14754</name>
</gene>
<reference evidence="15" key="1">
    <citation type="submission" date="2022-07" db="EMBL/GenBank/DDBJ databases">
        <authorList>
            <person name="Trinca V."/>
            <person name="Uliana J.V.C."/>
            <person name="Torres T.T."/>
            <person name="Ward R.J."/>
            <person name="Monesi N."/>
        </authorList>
    </citation>
    <scope>NUCLEOTIDE SEQUENCE</scope>
    <source>
        <strain evidence="15">HSMRA1968</strain>
        <tissue evidence="15">Whole embryos</tissue>
    </source>
</reference>
<feature type="binding site" evidence="11">
    <location>
        <position position="64"/>
    </location>
    <ligand>
        <name>Zn(2+)</name>
        <dbReference type="ChEBI" id="CHEBI:29105"/>
    </ligand>
</feature>
<evidence type="ECO:0000256" key="10">
    <source>
        <dbReference type="PROSITE-ProRule" id="PRU00042"/>
    </source>
</evidence>
<dbReference type="SUPFAM" id="SSF57667">
    <property type="entry name" value="beta-beta-alpha zinc fingers"/>
    <property type="match status" value="3"/>
</dbReference>
<feature type="binding site" evidence="11">
    <location>
        <position position="67"/>
    </location>
    <ligand>
        <name>Zn(2+)</name>
        <dbReference type="ChEBI" id="CHEBI:29105"/>
    </ligand>
</feature>
<evidence type="ECO:0000259" key="14">
    <source>
        <dbReference type="PROSITE" id="PS51915"/>
    </source>
</evidence>
<dbReference type="FunFam" id="3.30.160.60:FF:000624">
    <property type="entry name" value="zinc finger protein 697"/>
    <property type="match status" value="1"/>
</dbReference>
<keyword evidence="16" id="KW-1185">Reference proteome</keyword>
<dbReference type="InterPro" id="IPR013087">
    <property type="entry name" value="Znf_C2H2_type"/>
</dbReference>